<dbReference type="GO" id="GO:0070041">
    <property type="term" value="F:rRNA (uridine-C5-)-methyltransferase activity"/>
    <property type="evidence" value="ECO:0007669"/>
    <property type="project" value="TreeGrafter"/>
</dbReference>
<dbReference type="PANTHER" id="PTHR11061">
    <property type="entry name" value="RNA M5U METHYLTRANSFERASE"/>
    <property type="match status" value="1"/>
</dbReference>
<accession>A0A144MP22</accession>
<dbReference type="KEGG" id="bly:A2T55_02280"/>
<dbReference type="InterPro" id="IPR029063">
    <property type="entry name" value="SAM-dependent_MTases_sf"/>
</dbReference>
<keyword evidence="1 4" id="KW-0489">Methyltransferase</keyword>
<dbReference type="EMBL" id="CP014869">
    <property type="protein sequence ID" value="AMT95272.1"/>
    <property type="molecule type" value="Genomic_DNA"/>
</dbReference>
<dbReference type="PROSITE" id="PS01231">
    <property type="entry name" value="TRMA_2"/>
    <property type="match status" value="1"/>
</dbReference>
<evidence type="ECO:0000256" key="4">
    <source>
        <dbReference type="PROSITE-ProRule" id="PRU01024"/>
    </source>
</evidence>
<feature type="active site" evidence="5">
    <location>
        <position position="337"/>
    </location>
</feature>
<feature type="binding site" evidence="4">
    <location>
        <position position="239"/>
    </location>
    <ligand>
        <name>S-adenosyl-L-methionine</name>
        <dbReference type="ChEBI" id="CHEBI:59789"/>
    </ligand>
</feature>
<dbReference type="Proteomes" id="UP000075950">
    <property type="component" value="Chromosome"/>
</dbReference>
<sequence length="378" mass="41387">MHCGYFERGECRSCALIETPYGQQITDKESWCRETLAEAAPRIWLPTFAGGARDFRNRAKLAVGGSARHVTLGILDQEFHGVDLRDCGIQAPAIRAVIPVLADFLDGTGLEPYDVSARRGELKFVHVTAAPSGDLMIRFVVRTQHGLDVLRSRKGPLFELIPAASVVSVNLLPEHKAVLEGNREEMLRGESLRMNLDRVDLHLRPQSFFQTNTHVAIGLYNQVAAWVDAVEASNLWDLYCGVGGFALYCAGPTRRVTGVEVSEQAIESAKVSAAELGIDARFLAGDATEFAEENLAASTGVERPDCVIVNPPRRGIGARLSAALENSGVEHIVYSSCNPVSLAKDLARMPAYEVAQARIFDMFPHTKHLEVAVLLQRR</sequence>
<dbReference type="Pfam" id="PF05958">
    <property type="entry name" value="tRNA_U5-meth_tr"/>
    <property type="match status" value="1"/>
</dbReference>
<dbReference type="PANTHER" id="PTHR11061:SF30">
    <property type="entry name" value="TRNA (URACIL(54)-C(5))-METHYLTRANSFERASE"/>
    <property type="match status" value="1"/>
</dbReference>
<evidence type="ECO:0000313" key="6">
    <source>
        <dbReference type="EMBL" id="AMT95272.1"/>
    </source>
</evidence>
<name>A0A144MP22_BRELN</name>
<dbReference type="InterPro" id="IPR030390">
    <property type="entry name" value="MeTrfase_TrmA_AS"/>
</dbReference>
<dbReference type="Gene3D" id="3.40.50.150">
    <property type="entry name" value="Vaccinia Virus protein VP39"/>
    <property type="match status" value="1"/>
</dbReference>
<evidence type="ECO:0000256" key="1">
    <source>
        <dbReference type="ARBA" id="ARBA00022603"/>
    </source>
</evidence>
<dbReference type="InterPro" id="IPR030391">
    <property type="entry name" value="MeTrfase_TrmA_CS"/>
</dbReference>
<dbReference type="GO" id="GO:0070475">
    <property type="term" value="P:rRNA base methylation"/>
    <property type="evidence" value="ECO:0007669"/>
    <property type="project" value="TreeGrafter"/>
</dbReference>
<organism evidence="6 7">
    <name type="scientific">Brevibacterium linens</name>
    <dbReference type="NCBI Taxonomy" id="1703"/>
    <lineage>
        <taxon>Bacteria</taxon>
        <taxon>Bacillati</taxon>
        <taxon>Actinomycetota</taxon>
        <taxon>Actinomycetes</taxon>
        <taxon>Micrococcales</taxon>
        <taxon>Brevibacteriaceae</taxon>
        <taxon>Brevibacterium</taxon>
    </lineage>
</organism>
<dbReference type="SUPFAM" id="SSF53335">
    <property type="entry name" value="S-adenosyl-L-methionine-dependent methyltransferases"/>
    <property type="match status" value="1"/>
</dbReference>
<proteinExistence type="inferred from homology"/>
<gene>
    <name evidence="6" type="ORF">A2T55_02280</name>
</gene>
<evidence type="ECO:0000256" key="5">
    <source>
        <dbReference type="PROSITE-ProRule" id="PRU10015"/>
    </source>
</evidence>
<dbReference type="InterPro" id="IPR010280">
    <property type="entry name" value="U5_MeTrfase_fam"/>
</dbReference>
<comment type="similarity">
    <text evidence="4">Belongs to the class I-like SAM-binding methyltransferase superfamily. RNA M5U methyltransferase family.</text>
</comment>
<keyword evidence="2 4" id="KW-0808">Transferase</keyword>
<feature type="active site" description="Nucleophile" evidence="4">
    <location>
        <position position="337"/>
    </location>
</feature>
<evidence type="ECO:0000256" key="3">
    <source>
        <dbReference type="ARBA" id="ARBA00022691"/>
    </source>
</evidence>
<dbReference type="Gene3D" id="2.40.50.1070">
    <property type="match status" value="1"/>
</dbReference>
<dbReference type="AlphaFoldDB" id="A0A144MP22"/>
<reference evidence="7" key="1">
    <citation type="submission" date="2016-03" db="EMBL/GenBank/DDBJ databases">
        <authorList>
            <person name="Ploux O."/>
        </authorList>
    </citation>
    <scope>NUCLEOTIDE SEQUENCE [LARGE SCALE GENOMIC DNA]</scope>
    <source>
        <strain evidence="7">BS258</strain>
    </source>
</reference>
<dbReference type="PROSITE" id="PS51687">
    <property type="entry name" value="SAM_MT_RNA_M5U"/>
    <property type="match status" value="1"/>
</dbReference>
<feature type="binding site" evidence="4">
    <location>
        <position position="310"/>
    </location>
    <ligand>
        <name>S-adenosyl-L-methionine</name>
        <dbReference type="ChEBI" id="CHEBI:59789"/>
    </ligand>
</feature>
<evidence type="ECO:0000256" key="2">
    <source>
        <dbReference type="ARBA" id="ARBA00022679"/>
    </source>
</evidence>
<evidence type="ECO:0000313" key="7">
    <source>
        <dbReference type="Proteomes" id="UP000075950"/>
    </source>
</evidence>
<protein>
    <submittedName>
        <fullName evidence="6">23S rRNA (Uracil(747)-C(5))-methyltransferase</fullName>
    </submittedName>
</protein>
<dbReference type="CDD" id="cd02440">
    <property type="entry name" value="AdoMet_MTases"/>
    <property type="match status" value="1"/>
</dbReference>
<feature type="binding site" evidence="4">
    <location>
        <position position="210"/>
    </location>
    <ligand>
        <name>S-adenosyl-L-methionine</name>
        <dbReference type="ChEBI" id="CHEBI:59789"/>
    </ligand>
</feature>
<feature type="binding site" evidence="4">
    <location>
        <position position="260"/>
    </location>
    <ligand>
        <name>S-adenosyl-L-methionine</name>
        <dbReference type="ChEBI" id="CHEBI:59789"/>
    </ligand>
</feature>
<keyword evidence="3 4" id="KW-0949">S-adenosyl-L-methionine</keyword>
<dbReference type="PROSITE" id="PS01230">
    <property type="entry name" value="TRMA_1"/>
    <property type="match status" value="1"/>
</dbReference>